<accession>A0A1V1P2S1</accession>
<reference evidence="2" key="1">
    <citation type="submission" date="2012-11" db="EMBL/GenBank/DDBJ databases">
        <authorList>
            <person name="Lucero-Rivera Y.E."/>
            <person name="Tovar-Ramirez D."/>
        </authorList>
    </citation>
    <scope>NUCLEOTIDE SEQUENCE [LARGE SCALE GENOMIC DNA]</scope>
    <source>
        <strain evidence="2">Araruama</strain>
    </source>
</reference>
<name>A0A1V1P2S1_9BACT</name>
<comment type="caution">
    <text evidence="1">The sequence shown here is derived from an EMBL/GenBank/DDBJ whole genome shotgun (WGS) entry which is preliminary data.</text>
</comment>
<protein>
    <submittedName>
        <fullName evidence="1">Uncharacterized protein</fullName>
    </submittedName>
</protein>
<dbReference type="AlphaFoldDB" id="A0A1V1P2S1"/>
<evidence type="ECO:0000313" key="2">
    <source>
        <dbReference type="Proteomes" id="UP000189670"/>
    </source>
</evidence>
<organism evidence="1 2">
    <name type="scientific">Candidatus Magnetoglobus multicellularis str. Araruama</name>
    <dbReference type="NCBI Taxonomy" id="890399"/>
    <lineage>
        <taxon>Bacteria</taxon>
        <taxon>Pseudomonadati</taxon>
        <taxon>Thermodesulfobacteriota</taxon>
        <taxon>Desulfobacteria</taxon>
        <taxon>Desulfobacterales</taxon>
        <taxon>Desulfobacteraceae</taxon>
        <taxon>Candidatus Magnetoglobus</taxon>
    </lineage>
</organism>
<sequence length="104" mass="12260">MSKFTSFLAPLMEAFVFYRKASGRWNEASYEPNLVLFDRYCKKQYSETAHLSQEMVKKGDTEKDKRNEQKGCTGIIIGTGYIYKSWTKGSRTYDYYIQYSSQNR</sequence>
<evidence type="ECO:0000313" key="1">
    <source>
        <dbReference type="EMBL" id="ETR69182.1"/>
    </source>
</evidence>
<gene>
    <name evidence="1" type="ORF">OMM_09826</name>
</gene>
<dbReference type="Proteomes" id="UP000189670">
    <property type="component" value="Unassembled WGS sequence"/>
</dbReference>
<proteinExistence type="predicted"/>
<dbReference type="EMBL" id="ATBP01000715">
    <property type="protein sequence ID" value="ETR69182.1"/>
    <property type="molecule type" value="Genomic_DNA"/>
</dbReference>